<dbReference type="InterPro" id="IPR050490">
    <property type="entry name" value="Bact_solute-bd_prot1"/>
</dbReference>
<name>A0A6N9Q4M5_9BACL</name>
<dbReference type="OrthoDB" id="7936627at2"/>
<dbReference type="PROSITE" id="PS51257">
    <property type="entry name" value="PROKAR_LIPOPROTEIN"/>
    <property type="match status" value="1"/>
</dbReference>
<evidence type="ECO:0000313" key="4">
    <source>
        <dbReference type="Proteomes" id="UP000448943"/>
    </source>
</evidence>
<dbReference type="Pfam" id="PF13416">
    <property type="entry name" value="SBP_bac_8"/>
    <property type="match status" value="1"/>
</dbReference>
<dbReference type="EMBL" id="SIJB01000028">
    <property type="protein sequence ID" value="NBI29799.1"/>
    <property type="molecule type" value="Genomic_DNA"/>
</dbReference>
<evidence type="ECO:0000259" key="2">
    <source>
        <dbReference type="Pfam" id="PF12010"/>
    </source>
</evidence>
<protein>
    <submittedName>
        <fullName evidence="3">Extracellular solute-binding protein</fullName>
    </submittedName>
</protein>
<comment type="caution">
    <text evidence="3">The sequence shown here is derived from an EMBL/GenBank/DDBJ whole genome shotgun (WGS) entry which is preliminary data.</text>
</comment>
<reference evidence="3 4" key="1">
    <citation type="submission" date="2019-01" db="EMBL/GenBank/DDBJ databases">
        <title>Chengkuizengella sp. nov., isolated from deep-sea sediment of East Pacific Ocean.</title>
        <authorList>
            <person name="Yang J."/>
            <person name="Lai Q."/>
            <person name="Shao Z."/>
        </authorList>
    </citation>
    <scope>NUCLEOTIDE SEQUENCE [LARGE SCALE GENOMIC DNA]</scope>
    <source>
        <strain evidence="3 4">YPA3-1-1</strain>
    </source>
</reference>
<dbReference type="InterPro" id="IPR022627">
    <property type="entry name" value="DUF3502"/>
</dbReference>
<evidence type="ECO:0000256" key="1">
    <source>
        <dbReference type="SAM" id="SignalP"/>
    </source>
</evidence>
<accession>A0A6N9Q4M5</accession>
<keyword evidence="4" id="KW-1185">Reference proteome</keyword>
<dbReference type="PANTHER" id="PTHR43649:SF17">
    <property type="entry name" value="ABC TRANSPORTER SOLUTE BINDING PROTEIN-SUGAR TRANSPORT"/>
    <property type="match status" value="1"/>
</dbReference>
<organism evidence="3 4">
    <name type="scientific">Chengkuizengella marina</name>
    <dbReference type="NCBI Taxonomy" id="2507566"/>
    <lineage>
        <taxon>Bacteria</taxon>
        <taxon>Bacillati</taxon>
        <taxon>Bacillota</taxon>
        <taxon>Bacilli</taxon>
        <taxon>Bacillales</taxon>
        <taxon>Paenibacillaceae</taxon>
        <taxon>Chengkuizengella</taxon>
    </lineage>
</organism>
<dbReference type="InterPro" id="IPR006059">
    <property type="entry name" value="SBP"/>
</dbReference>
<dbReference type="PANTHER" id="PTHR43649">
    <property type="entry name" value="ARABINOSE-BINDING PROTEIN-RELATED"/>
    <property type="match status" value="1"/>
</dbReference>
<dbReference type="Gene3D" id="3.40.190.10">
    <property type="entry name" value="Periplasmic binding protein-like II"/>
    <property type="match status" value="1"/>
</dbReference>
<dbReference type="Proteomes" id="UP000448943">
    <property type="component" value="Unassembled WGS sequence"/>
</dbReference>
<feature type="signal peptide" evidence="1">
    <location>
        <begin position="1"/>
        <end position="20"/>
    </location>
</feature>
<sequence>MKKFLLLISVVLSFSFVLVGCSDNDTTEPGSDTTNTETNSDPTLELYEIKWYAIGGPPQDLDLVLDELNPYLKEKINATLDLEFIDWGEYDKKMTTMITAGDKFDIAFTSSWAANYIINAQKGAFLGLNDLMDQYGQDMKAVIDPAFLEGAKIDGELYAVPVNKEVGQQSVYVFNKRLVDKHNMDISTIQSLEDLEPFLKMIKNNEADIEAPIAPFSPYLPFDYILQEKLPFAVNMDGDQAKIVNWYEEPETMETLKTMHKYYNAGYIPADAGTNENATYDYQVENWFVRKEMYQPYAELLWQRSGNYELVVQPMHDPITFNNSVLGSMHAISITSDNPERVMMFMNLLNTDPFVRTTIDKGVEGVHYETLDSGKIRDIGTVRSERYAVPTFALGNHFILPLYEDDPEDKWESFQTFNDSSINAPTLGFVFDTDSVRTEIAAISNVAEQYNKSLMNGAVDPEKYLAEANKKFKDAGIDTVIEEMQKQYDEWRKAQGK</sequence>
<keyword evidence="1" id="KW-0732">Signal</keyword>
<dbReference type="SUPFAM" id="SSF53850">
    <property type="entry name" value="Periplasmic binding protein-like II"/>
    <property type="match status" value="1"/>
</dbReference>
<feature type="chain" id="PRO_5039048193" evidence="1">
    <location>
        <begin position="21"/>
        <end position="497"/>
    </location>
</feature>
<gene>
    <name evidence="3" type="ORF">ERL59_12610</name>
</gene>
<evidence type="ECO:0000313" key="3">
    <source>
        <dbReference type="EMBL" id="NBI29799.1"/>
    </source>
</evidence>
<proteinExistence type="predicted"/>
<dbReference type="AlphaFoldDB" id="A0A6N9Q4M5"/>
<dbReference type="Pfam" id="PF12010">
    <property type="entry name" value="DUF3502"/>
    <property type="match status" value="1"/>
</dbReference>
<feature type="domain" description="DUF3502" evidence="2">
    <location>
        <begin position="425"/>
        <end position="493"/>
    </location>
</feature>
<dbReference type="RefSeq" id="WP_160646609.1">
    <property type="nucleotide sequence ID" value="NZ_SIJB01000028.1"/>
</dbReference>